<evidence type="ECO:0000256" key="3">
    <source>
        <dbReference type="ARBA" id="ARBA00023125"/>
    </source>
</evidence>
<evidence type="ECO:0000313" key="7">
    <source>
        <dbReference type="EMBL" id="BBJ39884.1"/>
    </source>
</evidence>
<evidence type="ECO:0000256" key="4">
    <source>
        <dbReference type="ARBA" id="ARBA00023163"/>
    </source>
</evidence>
<organism evidence="7 8">
    <name type="scientific">Streptomyces antimycoticus</name>
    <dbReference type="NCBI Taxonomy" id="68175"/>
    <lineage>
        <taxon>Bacteria</taxon>
        <taxon>Bacillati</taxon>
        <taxon>Actinomycetota</taxon>
        <taxon>Actinomycetes</taxon>
        <taxon>Kitasatosporales</taxon>
        <taxon>Streptomycetaceae</taxon>
        <taxon>Streptomyces</taxon>
        <taxon>Streptomyces violaceusniger group</taxon>
    </lineage>
</organism>
<dbReference type="InterPro" id="IPR039538">
    <property type="entry name" value="BetI_C"/>
</dbReference>
<dbReference type="SUPFAM" id="SSF48498">
    <property type="entry name" value="Tetracyclin repressor-like, C-terminal domain"/>
    <property type="match status" value="1"/>
</dbReference>
<sequence>MPKVSQEYLDARRTEILAAARRCFVRDGFHETSMQDLLAEAGMSSGSVYRYFSSKQDMIVAIAEENLAEVVREARRQAERKPPVGVGEAVADLFEVIRAKHAENGFAAIALLTWSESLRNPRLTERLTTALTEATADLATLVREHQDVSQLPPDVAADSLAQLITATVPGYILQLATLGPDAVDGLPAAARALWPTPGTPAAAEGSPRS</sequence>
<gene>
    <name evidence="7" type="ORF">SSPO_026020</name>
</gene>
<dbReference type="Pfam" id="PF13977">
    <property type="entry name" value="TetR_C_6"/>
    <property type="match status" value="1"/>
</dbReference>
<dbReference type="InterPro" id="IPR001647">
    <property type="entry name" value="HTH_TetR"/>
</dbReference>
<evidence type="ECO:0000256" key="2">
    <source>
        <dbReference type="ARBA" id="ARBA00023015"/>
    </source>
</evidence>
<feature type="domain" description="HTH tetR-type" evidence="6">
    <location>
        <begin position="10"/>
        <end position="70"/>
    </location>
</feature>
<reference evidence="7 8" key="1">
    <citation type="journal article" date="2020" name="Int. J. Syst. Evol. Microbiol.">
        <title>Reclassification of Streptomyces castelarensis and Streptomyces sporoclivatus as later heterotypic synonyms of Streptomyces antimycoticus.</title>
        <authorList>
            <person name="Komaki H."/>
            <person name="Tamura T."/>
        </authorList>
    </citation>
    <scope>NUCLEOTIDE SEQUENCE [LARGE SCALE GENOMIC DNA]</scope>
    <source>
        <strain evidence="7 8">NBRC 100767</strain>
    </source>
</reference>
<evidence type="ECO:0000259" key="6">
    <source>
        <dbReference type="PROSITE" id="PS50977"/>
    </source>
</evidence>
<dbReference type="Proteomes" id="UP000463951">
    <property type="component" value="Chromosome"/>
</dbReference>
<dbReference type="PRINTS" id="PR00455">
    <property type="entry name" value="HTHTETR"/>
</dbReference>
<dbReference type="AlphaFoldDB" id="A0A499UEV6"/>
<protein>
    <submittedName>
        <fullName evidence="7">TetR family transcriptional regulator</fullName>
    </submittedName>
</protein>
<dbReference type="PANTHER" id="PTHR47506:SF6">
    <property type="entry name" value="HTH-TYPE TRANSCRIPTIONAL REPRESSOR NEMR"/>
    <property type="match status" value="1"/>
</dbReference>
<name>A0A499UEV6_9ACTN</name>
<feature type="DNA-binding region" description="H-T-H motif" evidence="5">
    <location>
        <begin position="33"/>
        <end position="52"/>
    </location>
</feature>
<dbReference type="EMBL" id="AP019620">
    <property type="protein sequence ID" value="BBJ39884.1"/>
    <property type="molecule type" value="Genomic_DNA"/>
</dbReference>
<dbReference type="InterPro" id="IPR036271">
    <property type="entry name" value="Tet_transcr_reg_TetR-rel_C_sf"/>
</dbReference>
<keyword evidence="2" id="KW-0805">Transcription regulation</keyword>
<dbReference type="PROSITE" id="PS50977">
    <property type="entry name" value="HTH_TETR_2"/>
    <property type="match status" value="1"/>
</dbReference>
<evidence type="ECO:0000256" key="1">
    <source>
        <dbReference type="ARBA" id="ARBA00022491"/>
    </source>
</evidence>
<evidence type="ECO:0000256" key="5">
    <source>
        <dbReference type="PROSITE-ProRule" id="PRU00335"/>
    </source>
</evidence>
<dbReference type="Pfam" id="PF00440">
    <property type="entry name" value="TetR_N"/>
    <property type="match status" value="1"/>
</dbReference>
<keyword evidence="1" id="KW-0678">Repressor</keyword>
<evidence type="ECO:0000313" key="8">
    <source>
        <dbReference type="Proteomes" id="UP000463951"/>
    </source>
</evidence>
<proteinExistence type="predicted"/>
<keyword evidence="3 5" id="KW-0238">DNA-binding</keyword>
<keyword evidence="4" id="KW-0804">Transcription</keyword>
<dbReference type="Gene3D" id="1.10.357.10">
    <property type="entry name" value="Tetracycline Repressor, domain 2"/>
    <property type="match status" value="1"/>
</dbReference>
<dbReference type="GO" id="GO:0003677">
    <property type="term" value="F:DNA binding"/>
    <property type="evidence" value="ECO:0007669"/>
    <property type="project" value="UniProtKB-UniRule"/>
</dbReference>
<dbReference type="SUPFAM" id="SSF46689">
    <property type="entry name" value="Homeodomain-like"/>
    <property type="match status" value="1"/>
</dbReference>
<dbReference type="InterPro" id="IPR009057">
    <property type="entry name" value="Homeodomain-like_sf"/>
</dbReference>
<accession>A0A499UEV6</accession>
<dbReference type="PANTHER" id="PTHR47506">
    <property type="entry name" value="TRANSCRIPTIONAL REGULATORY PROTEIN"/>
    <property type="match status" value="1"/>
</dbReference>